<proteinExistence type="predicted"/>
<gene>
    <name evidence="1" type="ORF">WQ53_09810</name>
</gene>
<reference evidence="1 2" key="1">
    <citation type="journal article" date="2015" name="Genome Announc.">
        <title>Complete Genome Sequence of Pseudoxanthomonas suwonensis Strain J1, a Cellulose-Degrading Bacterium Isolated from Leaf- and Wood-Enriched Soil.</title>
        <authorList>
            <person name="Hou L."/>
            <person name="Jiang J."/>
            <person name="Xu Z."/>
            <person name="Zhou Y."/>
            <person name="Leung F.C."/>
        </authorList>
    </citation>
    <scope>NUCLEOTIDE SEQUENCE [LARGE SCALE GENOMIC DNA]</scope>
    <source>
        <strain evidence="1 2">J1</strain>
    </source>
</reference>
<protein>
    <submittedName>
        <fullName evidence="1">Uncharacterized protein</fullName>
    </submittedName>
</protein>
<accession>A0A0E3Z1C6</accession>
<evidence type="ECO:0000313" key="2">
    <source>
        <dbReference type="Proteomes" id="UP000033067"/>
    </source>
</evidence>
<organism evidence="1 2">
    <name type="scientific">Pseudoxanthomonas suwonensis</name>
    <dbReference type="NCBI Taxonomy" id="314722"/>
    <lineage>
        <taxon>Bacteria</taxon>
        <taxon>Pseudomonadati</taxon>
        <taxon>Pseudomonadota</taxon>
        <taxon>Gammaproteobacteria</taxon>
        <taxon>Lysobacterales</taxon>
        <taxon>Lysobacteraceae</taxon>
        <taxon>Pseudoxanthomonas</taxon>
    </lineage>
</organism>
<dbReference type="EMBL" id="CP011144">
    <property type="protein sequence ID" value="AKC86998.1"/>
    <property type="molecule type" value="Genomic_DNA"/>
</dbReference>
<keyword evidence="2" id="KW-1185">Reference proteome</keyword>
<dbReference type="Proteomes" id="UP000033067">
    <property type="component" value="Chromosome"/>
</dbReference>
<name>A0A0E3Z1C6_9GAMM</name>
<dbReference type="AlphaFoldDB" id="A0A0E3Z1C6"/>
<dbReference type="KEGG" id="psuw:WQ53_09810"/>
<evidence type="ECO:0000313" key="1">
    <source>
        <dbReference type="EMBL" id="AKC86998.1"/>
    </source>
</evidence>
<sequence>MILVRIISIRHEERYSKRSYRSFNTDTFTNIATEAEHFIYTLNQITTICFKLIASQSAVYNKHY</sequence>